<keyword evidence="2" id="KW-1185">Reference proteome</keyword>
<name>A0AAV5VG52_9BILA</name>
<dbReference type="SUPFAM" id="SSF53649">
    <property type="entry name" value="Alkaline phosphatase-like"/>
    <property type="match status" value="1"/>
</dbReference>
<dbReference type="PANTHER" id="PTHR10974">
    <property type="entry name" value="FI08016P-RELATED"/>
    <property type="match status" value="1"/>
</dbReference>
<evidence type="ECO:0000313" key="1">
    <source>
        <dbReference type="EMBL" id="GMT18409.1"/>
    </source>
</evidence>
<reference evidence="1" key="1">
    <citation type="submission" date="2023-10" db="EMBL/GenBank/DDBJ databases">
        <title>Genome assembly of Pristionchus species.</title>
        <authorList>
            <person name="Yoshida K."/>
            <person name="Sommer R.J."/>
        </authorList>
    </citation>
    <scope>NUCLEOTIDE SEQUENCE</scope>
    <source>
        <strain evidence="1">RS5133</strain>
    </source>
</reference>
<dbReference type="GO" id="GO:0005615">
    <property type="term" value="C:extracellular space"/>
    <property type="evidence" value="ECO:0007669"/>
    <property type="project" value="TreeGrafter"/>
</dbReference>
<accession>A0AAV5VG52</accession>
<dbReference type="InterPro" id="IPR017850">
    <property type="entry name" value="Alkaline_phosphatase_core_sf"/>
</dbReference>
<dbReference type="Proteomes" id="UP001432322">
    <property type="component" value="Unassembled WGS sequence"/>
</dbReference>
<dbReference type="AlphaFoldDB" id="A0AAV5VG52"/>
<feature type="non-terminal residue" evidence="1">
    <location>
        <position position="1"/>
    </location>
</feature>
<protein>
    <submittedName>
        <fullName evidence="1">Uncharacterized protein</fullName>
    </submittedName>
</protein>
<dbReference type="Pfam" id="PF02995">
    <property type="entry name" value="DUF229"/>
    <property type="match status" value="1"/>
</dbReference>
<sequence length="354" mass="40713">QVGYKTLMAEDWEQGVFTWPYCKGFAQSPKTKDCRPFQMVYDKNPSTVLLDHQGPKNCFEPHLMMNDYLEKFIKGYPGEIKTSLTWYSYLGHDSANEPFHADNDYRNFFERNREEFDDSFVFFMGDHGLRFGKVIKSSVGTRDVNNPMLMISVPKKLRSDKNLMSNLNANSDQLLTMYDIHATFIDVLESFNQPQKPDFSETKNTNLKGSSLLRPLPPGLRNCKTLPIPPQYCLCEVERETVQIDESFDGIGKVIADAINTQLLRLNGVEKMCAELVPDKVTEVLRVKESTDLYRVTVQMQPNGGFYQACLNADNRNFTLISPEIIRMDRYGSQADCIDNNEIRPFCYCEKKSQ</sequence>
<evidence type="ECO:0000313" key="2">
    <source>
        <dbReference type="Proteomes" id="UP001432322"/>
    </source>
</evidence>
<dbReference type="EMBL" id="BTSY01000003">
    <property type="protein sequence ID" value="GMT18409.1"/>
    <property type="molecule type" value="Genomic_DNA"/>
</dbReference>
<comment type="caution">
    <text evidence="1">The sequence shown here is derived from an EMBL/GenBank/DDBJ whole genome shotgun (WGS) entry which is preliminary data.</text>
</comment>
<organism evidence="1 2">
    <name type="scientific">Pristionchus fissidentatus</name>
    <dbReference type="NCBI Taxonomy" id="1538716"/>
    <lineage>
        <taxon>Eukaryota</taxon>
        <taxon>Metazoa</taxon>
        <taxon>Ecdysozoa</taxon>
        <taxon>Nematoda</taxon>
        <taxon>Chromadorea</taxon>
        <taxon>Rhabditida</taxon>
        <taxon>Rhabditina</taxon>
        <taxon>Diplogasteromorpha</taxon>
        <taxon>Diplogasteroidea</taxon>
        <taxon>Neodiplogasteridae</taxon>
        <taxon>Pristionchus</taxon>
    </lineage>
</organism>
<proteinExistence type="predicted"/>
<dbReference type="InterPro" id="IPR004245">
    <property type="entry name" value="DUF229"/>
</dbReference>
<dbReference type="PANTHER" id="PTHR10974:SF75">
    <property type="entry name" value="SULFATASE DOMAIN-CONTAINING PROTEIN"/>
    <property type="match status" value="1"/>
</dbReference>
<gene>
    <name evidence="1" type="ORF">PFISCL1PPCAC_9706</name>
</gene>
<dbReference type="Gene3D" id="3.40.720.10">
    <property type="entry name" value="Alkaline Phosphatase, subunit A"/>
    <property type="match status" value="1"/>
</dbReference>